<feature type="domain" description="PX" evidence="5">
    <location>
        <begin position="365"/>
        <end position="491"/>
    </location>
</feature>
<dbReference type="Proteomes" id="UP000054350">
    <property type="component" value="Unassembled WGS sequence"/>
</dbReference>
<accession>A0A0L0RXA3</accession>
<feature type="compositionally biased region" description="Pro residues" evidence="3">
    <location>
        <begin position="552"/>
        <end position="565"/>
    </location>
</feature>
<dbReference type="EMBL" id="GG745328">
    <property type="protein sequence ID" value="KNE54691.1"/>
    <property type="molecule type" value="Genomic_DNA"/>
</dbReference>
<dbReference type="OrthoDB" id="548867at2759"/>
<keyword evidence="7" id="KW-1185">Reference proteome</keyword>
<dbReference type="SUPFAM" id="SSF50044">
    <property type="entry name" value="SH3-domain"/>
    <property type="match status" value="2"/>
</dbReference>
<dbReference type="Pfam" id="PF00018">
    <property type="entry name" value="SH3_1"/>
    <property type="match status" value="1"/>
</dbReference>
<feature type="compositionally biased region" description="Basic and acidic residues" evidence="3">
    <location>
        <begin position="291"/>
        <end position="303"/>
    </location>
</feature>
<gene>
    <name evidence="6" type="ORF">AMAG_00650</name>
</gene>
<feature type="region of interest" description="Disordered" evidence="3">
    <location>
        <begin position="266"/>
        <end position="365"/>
    </location>
</feature>
<organism evidence="6 7">
    <name type="scientific">Allomyces macrogynus (strain ATCC 38327)</name>
    <name type="common">Allomyces javanicus var. macrogynus</name>
    <dbReference type="NCBI Taxonomy" id="578462"/>
    <lineage>
        <taxon>Eukaryota</taxon>
        <taxon>Fungi</taxon>
        <taxon>Fungi incertae sedis</taxon>
        <taxon>Blastocladiomycota</taxon>
        <taxon>Blastocladiomycetes</taxon>
        <taxon>Blastocladiales</taxon>
        <taxon>Blastocladiaceae</taxon>
        <taxon>Allomyces</taxon>
    </lineage>
</organism>
<dbReference type="InterPro" id="IPR001683">
    <property type="entry name" value="PX_dom"/>
</dbReference>
<evidence type="ECO:0000259" key="4">
    <source>
        <dbReference type="PROSITE" id="PS50002"/>
    </source>
</evidence>
<proteinExistence type="predicted"/>
<reference evidence="6 7" key="1">
    <citation type="submission" date="2009-11" db="EMBL/GenBank/DDBJ databases">
        <title>Annotation of Allomyces macrogynus ATCC 38327.</title>
        <authorList>
            <consortium name="The Broad Institute Genome Sequencing Platform"/>
            <person name="Russ C."/>
            <person name="Cuomo C."/>
            <person name="Burger G."/>
            <person name="Gray M.W."/>
            <person name="Holland P.W.H."/>
            <person name="King N."/>
            <person name="Lang F.B.F."/>
            <person name="Roger A.J."/>
            <person name="Ruiz-Trillo I."/>
            <person name="Young S.K."/>
            <person name="Zeng Q."/>
            <person name="Gargeya S."/>
            <person name="Fitzgerald M."/>
            <person name="Haas B."/>
            <person name="Abouelleil A."/>
            <person name="Alvarado L."/>
            <person name="Arachchi H.M."/>
            <person name="Berlin A."/>
            <person name="Chapman S.B."/>
            <person name="Gearin G."/>
            <person name="Goldberg J."/>
            <person name="Griggs A."/>
            <person name="Gujja S."/>
            <person name="Hansen M."/>
            <person name="Heiman D."/>
            <person name="Howarth C."/>
            <person name="Larimer J."/>
            <person name="Lui A."/>
            <person name="MacDonald P.J.P."/>
            <person name="McCowen C."/>
            <person name="Montmayeur A."/>
            <person name="Murphy C."/>
            <person name="Neiman D."/>
            <person name="Pearson M."/>
            <person name="Priest M."/>
            <person name="Roberts A."/>
            <person name="Saif S."/>
            <person name="Shea T."/>
            <person name="Sisk P."/>
            <person name="Stolte C."/>
            <person name="Sykes S."/>
            <person name="Wortman J."/>
            <person name="Nusbaum C."/>
            <person name="Birren B."/>
        </authorList>
    </citation>
    <scope>NUCLEOTIDE SEQUENCE [LARGE SCALE GENOMIC DNA]</scope>
    <source>
        <strain evidence="6 7">ATCC 38327</strain>
    </source>
</reference>
<name>A0A0L0RXA3_ALLM3</name>
<dbReference type="GO" id="GO:0035091">
    <property type="term" value="F:phosphatidylinositol binding"/>
    <property type="evidence" value="ECO:0007669"/>
    <property type="project" value="InterPro"/>
</dbReference>
<sequence>MSSTIAAAAKTPPKFVIRARTEFKPSSPIELSFKRGDFFLVVNPNPPTALALGRPPDPPDGADAGLMRRPAGVGPWLEVMDPLRNVKGLVPSDFFDVIERTGHAHLAASGGGGSVVGMAPSSPVPTSGSVVGGNGYSAAAAPSLMSPAAVAPAAEGGARRPSSSSPPLVYPAVVQYDFEPENPDELHALAGDHVLVLAHSGFEWVVAKFIGKLGNPGLIPISYLQIRDPITNAPYSDFAAQVLHQGRLLSLRAWKARQQALAEHAVQIGPGSPAPAPVSMTGHYSYSHASHGHDSLAAKERAPARISSRSQSYAGSDLPDGSAVGTNLPPPPLRTRGSLSAGAVSRDVSPSPTSATTTSTTPSATGYPRVAAATVPSFEPRGTDYVYAIHATRIDHAKFILYRTSDALYDIHLQLTTWAARDPDMVNAGVPLPSWPDDVPIGVPADSDAVATARRYRLDAYLSALLAHPLAARIASHPAVAQFFRPRAGDKIRRPSTRAAAAAAASSSSPAPPLPSTGPPQPQPAALMRTSPASSVPASPVSANTPGGADQLPPPGMPMPPPPAIPEQQPLAHHVELARAAELSLKIKIVFGHKVIAIRCNPHTITHASLLAKIAEKLFDGDIGSINRLVWRRPAGGDASAPEFVDVEDEDELARAVAESGEKMLLYVQ</sequence>
<dbReference type="SMART" id="SM00326">
    <property type="entry name" value="SH3"/>
    <property type="match status" value="2"/>
</dbReference>
<dbReference type="Gene3D" id="3.30.1520.10">
    <property type="entry name" value="Phox-like domain"/>
    <property type="match status" value="1"/>
</dbReference>
<evidence type="ECO:0000259" key="5">
    <source>
        <dbReference type="PROSITE" id="PS50195"/>
    </source>
</evidence>
<evidence type="ECO:0000256" key="1">
    <source>
        <dbReference type="ARBA" id="ARBA00022443"/>
    </source>
</evidence>
<feature type="compositionally biased region" description="Low complexity" evidence="3">
    <location>
        <begin position="531"/>
        <end position="543"/>
    </location>
</feature>
<evidence type="ECO:0000256" key="2">
    <source>
        <dbReference type="PROSITE-ProRule" id="PRU00192"/>
    </source>
</evidence>
<dbReference type="InterPro" id="IPR036028">
    <property type="entry name" value="SH3-like_dom_sf"/>
</dbReference>
<evidence type="ECO:0000313" key="7">
    <source>
        <dbReference type="Proteomes" id="UP000054350"/>
    </source>
</evidence>
<dbReference type="eggNOG" id="KOG4773">
    <property type="taxonomic scope" value="Eukaryota"/>
</dbReference>
<dbReference type="InterPro" id="IPR001452">
    <property type="entry name" value="SH3_domain"/>
</dbReference>
<evidence type="ECO:0008006" key="8">
    <source>
        <dbReference type="Google" id="ProtNLM"/>
    </source>
</evidence>
<protein>
    <recommendedName>
        <fullName evidence="8">SH3 domain-containing protein</fullName>
    </recommendedName>
</protein>
<feature type="domain" description="SH3" evidence="4">
    <location>
        <begin position="12"/>
        <end position="100"/>
    </location>
</feature>
<dbReference type="SUPFAM" id="SSF64268">
    <property type="entry name" value="PX domain"/>
    <property type="match status" value="1"/>
</dbReference>
<feature type="compositionally biased region" description="Pro residues" evidence="3">
    <location>
        <begin position="510"/>
        <end position="523"/>
    </location>
</feature>
<dbReference type="VEuPathDB" id="FungiDB:AMAG_00650"/>
<keyword evidence="1 2" id="KW-0728">SH3 domain</keyword>
<dbReference type="STRING" id="578462.A0A0L0RXA3"/>
<reference evidence="7" key="2">
    <citation type="submission" date="2009-11" db="EMBL/GenBank/DDBJ databases">
        <title>The Genome Sequence of Allomyces macrogynus strain ATCC 38327.</title>
        <authorList>
            <consortium name="The Broad Institute Genome Sequencing Platform"/>
            <person name="Russ C."/>
            <person name="Cuomo C."/>
            <person name="Shea T."/>
            <person name="Young S.K."/>
            <person name="Zeng Q."/>
            <person name="Koehrsen M."/>
            <person name="Haas B."/>
            <person name="Borodovsky M."/>
            <person name="Guigo R."/>
            <person name="Alvarado L."/>
            <person name="Berlin A."/>
            <person name="Borenstein D."/>
            <person name="Chen Z."/>
            <person name="Engels R."/>
            <person name="Freedman E."/>
            <person name="Gellesch M."/>
            <person name="Goldberg J."/>
            <person name="Griggs A."/>
            <person name="Gujja S."/>
            <person name="Heiman D."/>
            <person name="Hepburn T."/>
            <person name="Howarth C."/>
            <person name="Jen D."/>
            <person name="Larson L."/>
            <person name="Lewis B."/>
            <person name="Mehta T."/>
            <person name="Park D."/>
            <person name="Pearson M."/>
            <person name="Roberts A."/>
            <person name="Saif S."/>
            <person name="Shenoy N."/>
            <person name="Sisk P."/>
            <person name="Stolte C."/>
            <person name="Sykes S."/>
            <person name="Walk T."/>
            <person name="White J."/>
            <person name="Yandava C."/>
            <person name="Burger G."/>
            <person name="Gray M.W."/>
            <person name="Holland P.W.H."/>
            <person name="King N."/>
            <person name="Lang F.B.F."/>
            <person name="Roger A.J."/>
            <person name="Ruiz-Trillo I."/>
            <person name="Lander E."/>
            <person name="Nusbaum C."/>
        </authorList>
    </citation>
    <scope>NUCLEOTIDE SEQUENCE [LARGE SCALE GENOMIC DNA]</scope>
    <source>
        <strain evidence="7">ATCC 38327</strain>
    </source>
</reference>
<feature type="compositionally biased region" description="Low complexity" evidence="3">
    <location>
        <begin position="349"/>
        <end position="365"/>
    </location>
</feature>
<dbReference type="PROSITE" id="PS50195">
    <property type="entry name" value="PX"/>
    <property type="match status" value="1"/>
</dbReference>
<dbReference type="AlphaFoldDB" id="A0A0L0RXA3"/>
<evidence type="ECO:0000256" key="3">
    <source>
        <dbReference type="SAM" id="MobiDB-lite"/>
    </source>
</evidence>
<dbReference type="PROSITE" id="PS50002">
    <property type="entry name" value="SH3"/>
    <property type="match status" value="2"/>
</dbReference>
<feature type="region of interest" description="Disordered" evidence="3">
    <location>
        <begin position="491"/>
        <end position="568"/>
    </location>
</feature>
<feature type="domain" description="SH3" evidence="4">
    <location>
        <begin position="167"/>
        <end position="229"/>
    </location>
</feature>
<dbReference type="InterPro" id="IPR036871">
    <property type="entry name" value="PX_dom_sf"/>
</dbReference>
<feature type="compositionally biased region" description="Low complexity" evidence="3">
    <location>
        <begin position="497"/>
        <end position="509"/>
    </location>
</feature>
<dbReference type="Gene3D" id="2.30.30.40">
    <property type="entry name" value="SH3 Domains"/>
    <property type="match status" value="2"/>
</dbReference>
<evidence type="ECO:0000313" key="6">
    <source>
        <dbReference type="EMBL" id="KNE54691.1"/>
    </source>
</evidence>